<name>A0A890JI55_9FUNG</name>
<gene>
    <name evidence="7" type="primary">rps3</name>
</gene>
<dbReference type="GO" id="GO:0006412">
    <property type="term" value="P:translation"/>
    <property type="evidence" value="ECO:0007669"/>
    <property type="project" value="InterPro"/>
</dbReference>
<dbReference type="SUPFAM" id="SSF54821">
    <property type="entry name" value="Ribosomal protein S3 C-terminal domain"/>
    <property type="match status" value="1"/>
</dbReference>
<geneLocation type="mitochondrion" evidence="7"/>
<comment type="similarity">
    <text evidence="2">Belongs to the universal ribosomal protein uS3 family.</text>
</comment>
<dbReference type="GO" id="GO:0005840">
    <property type="term" value="C:ribosome"/>
    <property type="evidence" value="ECO:0007669"/>
    <property type="project" value="UniProtKB-KW"/>
</dbReference>
<dbReference type="AlphaFoldDB" id="A0A890JI55"/>
<dbReference type="GO" id="GO:0003735">
    <property type="term" value="F:structural constituent of ribosome"/>
    <property type="evidence" value="ECO:0007669"/>
    <property type="project" value="InterPro"/>
</dbReference>
<evidence type="ECO:0000313" key="7">
    <source>
        <dbReference type="EMBL" id="QRH18110.1"/>
    </source>
</evidence>
<evidence type="ECO:0000256" key="1">
    <source>
        <dbReference type="ARBA" id="ARBA00004173"/>
    </source>
</evidence>
<keyword evidence="5" id="KW-0687">Ribonucleoprotein</keyword>
<dbReference type="GO" id="GO:1990904">
    <property type="term" value="C:ribonucleoprotein complex"/>
    <property type="evidence" value="ECO:0007669"/>
    <property type="project" value="UniProtKB-KW"/>
</dbReference>
<proteinExistence type="inferred from homology"/>
<keyword evidence="4 7" id="KW-0496">Mitochondrion</keyword>
<dbReference type="Pfam" id="PF05316">
    <property type="entry name" value="VAR1"/>
    <property type="match status" value="1"/>
</dbReference>
<dbReference type="InterPro" id="IPR036419">
    <property type="entry name" value="Ribosomal_S3_C_sf"/>
</dbReference>
<protein>
    <recommendedName>
        <fullName evidence="6">Small ribosomal subunit protein uS3m</fullName>
    </recommendedName>
</protein>
<dbReference type="EMBL" id="MN873040">
    <property type="protein sequence ID" value="QRH18110.1"/>
    <property type="molecule type" value="Genomic_DNA"/>
</dbReference>
<keyword evidence="3 7" id="KW-0689">Ribosomal protein</keyword>
<reference evidence="7" key="1">
    <citation type="journal article" date="2020" name="Mitochondrial DNA Part B Resour">
        <title>Mitochondrial genome characterization and phylogenetic analysis of Blastocladiella sp. (Blastocladiales: Blastocladiaceae).</title>
        <authorList>
            <person name="Wang X."/>
            <person name="Liu N."/>
        </authorList>
    </citation>
    <scope>NUCLEOTIDE SEQUENCE</scope>
</reference>
<evidence type="ECO:0000256" key="2">
    <source>
        <dbReference type="ARBA" id="ARBA00010761"/>
    </source>
</evidence>
<organism evidence="7">
    <name type="scientific">Blastocladiella sp</name>
    <dbReference type="NCBI Taxonomy" id="2169676"/>
    <lineage>
        <taxon>Eukaryota</taxon>
        <taxon>Fungi</taxon>
        <taxon>Fungi incertae sedis</taxon>
        <taxon>Blastocladiomycota</taxon>
        <taxon>Blastocladiomycetes</taxon>
        <taxon>Blastocladiales</taxon>
        <taxon>Blastocladiaceae</taxon>
        <taxon>Blastocladiella</taxon>
    </lineage>
</organism>
<dbReference type="InterPro" id="IPR007980">
    <property type="entry name" value="Ribosomal_uS3m_fun"/>
</dbReference>
<evidence type="ECO:0000256" key="6">
    <source>
        <dbReference type="ARBA" id="ARBA00035157"/>
    </source>
</evidence>
<dbReference type="Gene3D" id="3.30.1140.32">
    <property type="entry name" value="Ribosomal protein S3, C-terminal domain"/>
    <property type="match status" value="1"/>
</dbReference>
<evidence type="ECO:0000256" key="3">
    <source>
        <dbReference type="ARBA" id="ARBA00022980"/>
    </source>
</evidence>
<dbReference type="GO" id="GO:0005739">
    <property type="term" value="C:mitochondrion"/>
    <property type="evidence" value="ECO:0007669"/>
    <property type="project" value="UniProtKB-SubCell"/>
</dbReference>
<sequence length="222" mass="25039">MGRHIKRSHRVHNTQALYFTSRRIAIKMAMSTERKIRKLIEYTTPLNWGIGTIEYHSGPNGILRVIITSTKMGGNFLGTYVANSIRRATLNGIIPKVEFQLRELPYNYLDPSLLAKTIAGNKGRTGENLLGDMKKIEDHILKNYKNVPFEGEKASTSKLINGIRIEIKGITGKMTMSKKTIKNFGTLKFNSDHSIIDFGEARNFNTRGILGVKVWISYHGGE</sequence>
<evidence type="ECO:0000256" key="4">
    <source>
        <dbReference type="ARBA" id="ARBA00023128"/>
    </source>
</evidence>
<evidence type="ECO:0000256" key="5">
    <source>
        <dbReference type="ARBA" id="ARBA00023274"/>
    </source>
</evidence>
<accession>A0A890JI55</accession>
<comment type="subcellular location">
    <subcellularLocation>
        <location evidence="1">Mitochondrion</location>
    </subcellularLocation>
</comment>